<proteinExistence type="predicted"/>
<gene>
    <name evidence="2" type="ORF">L332_13055</name>
</gene>
<keyword evidence="1" id="KW-1133">Transmembrane helix</keyword>
<sequence length="56" mass="5950">MQEPTATTQGWPHDRDPQSFTRGDIMAWRVVGYCAAAVTVVGTTAAVIAFVVLANA</sequence>
<comment type="caution">
    <text evidence="2">The sequence shown here is derived from an EMBL/GenBank/DDBJ whole genome shotgun (WGS) entry which is preliminary data.</text>
</comment>
<evidence type="ECO:0000256" key="1">
    <source>
        <dbReference type="SAM" id="Phobius"/>
    </source>
</evidence>
<keyword evidence="1" id="KW-0812">Transmembrane</keyword>
<reference evidence="2 3" key="1">
    <citation type="journal article" date="2013" name="Genome Announc.">
        <title>First draft genome sequence from a member of the genus agrococcus, isolated from modern microbialites.</title>
        <authorList>
            <person name="White R.A.III."/>
            <person name="Grassa C.J."/>
            <person name="Suttle C.A."/>
        </authorList>
    </citation>
    <scope>NUCLEOTIDE SEQUENCE [LARGE SCALE GENOMIC DNA]</scope>
    <source>
        <strain evidence="2 3">RW1</strain>
    </source>
</reference>
<keyword evidence="1" id="KW-0472">Membrane</keyword>
<dbReference type="AlphaFoldDB" id="U1LTA7"/>
<dbReference type="OrthoDB" id="9953702at2"/>
<protein>
    <submittedName>
        <fullName evidence="2">Uncharacterized protein</fullName>
    </submittedName>
</protein>
<organism evidence="2 3">
    <name type="scientific">Agrococcus pavilionensis RW1</name>
    <dbReference type="NCBI Taxonomy" id="1330458"/>
    <lineage>
        <taxon>Bacteria</taxon>
        <taxon>Bacillati</taxon>
        <taxon>Actinomycetota</taxon>
        <taxon>Actinomycetes</taxon>
        <taxon>Micrococcales</taxon>
        <taxon>Microbacteriaceae</taxon>
        <taxon>Agrococcus</taxon>
    </lineage>
</organism>
<feature type="transmembrane region" description="Helical" evidence="1">
    <location>
        <begin position="30"/>
        <end position="54"/>
    </location>
</feature>
<evidence type="ECO:0000313" key="3">
    <source>
        <dbReference type="Proteomes" id="UP000016462"/>
    </source>
</evidence>
<evidence type="ECO:0000313" key="2">
    <source>
        <dbReference type="EMBL" id="ERG65362.1"/>
    </source>
</evidence>
<keyword evidence="3" id="KW-1185">Reference proteome</keyword>
<dbReference type="Proteomes" id="UP000016462">
    <property type="component" value="Unassembled WGS sequence"/>
</dbReference>
<dbReference type="RefSeq" id="WP_021009335.1">
    <property type="nucleotide sequence ID" value="NZ_ASHR01000004.1"/>
</dbReference>
<dbReference type="EMBL" id="ASHR01000004">
    <property type="protein sequence ID" value="ERG65362.1"/>
    <property type="molecule type" value="Genomic_DNA"/>
</dbReference>
<accession>U1LTA7</accession>
<name>U1LTA7_9MICO</name>